<dbReference type="Pfam" id="PF01546">
    <property type="entry name" value="Peptidase_M20"/>
    <property type="match status" value="1"/>
</dbReference>
<dbReference type="CDD" id="cd05672">
    <property type="entry name" value="M20_ACY1L2-like"/>
    <property type="match status" value="1"/>
</dbReference>
<dbReference type="GO" id="GO:0016805">
    <property type="term" value="F:dipeptidase activity"/>
    <property type="evidence" value="ECO:0007669"/>
    <property type="project" value="InterPro"/>
</dbReference>
<dbReference type="InterPro" id="IPR036264">
    <property type="entry name" value="Bact_exopeptidase_dim_dom"/>
</dbReference>
<dbReference type="Proteomes" id="UP000028545">
    <property type="component" value="Unassembled WGS sequence"/>
</dbReference>
<dbReference type="InterPro" id="IPR017144">
    <property type="entry name" value="Xaa-Arg_dipeptidase"/>
</dbReference>
<dbReference type="Gene3D" id="3.40.630.10">
    <property type="entry name" value="Zn peptidases"/>
    <property type="match status" value="1"/>
</dbReference>
<evidence type="ECO:0000256" key="1">
    <source>
        <dbReference type="ARBA" id="ARBA00006247"/>
    </source>
</evidence>
<dbReference type="SUPFAM" id="SSF53187">
    <property type="entry name" value="Zn-dependent exopeptidases"/>
    <property type="match status" value="1"/>
</dbReference>
<keyword evidence="6" id="KW-1185">Reference proteome</keyword>
<proteinExistence type="inferred from homology"/>
<dbReference type="FunFam" id="3.30.70.360:FF:000004">
    <property type="entry name" value="Peptidase M20 domain-containing protein 2"/>
    <property type="match status" value="1"/>
</dbReference>
<accession>A0A084GDS7</accession>
<dbReference type="InterPro" id="IPR017439">
    <property type="entry name" value="Amidohydrolase"/>
</dbReference>
<comment type="similarity">
    <text evidence="1 2">Belongs to the peptidase M20A family.</text>
</comment>
<dbReference type="Gene3D" id="3.30.70.360">
    <property type="match status" value="1"/>
</dbReference>
<dbReference type="NCBIfam" id="TIGR01891">
    <property type="entry name" value="amidohydrolases"/>
    <property type="match status" value="1"/>
</dbReference>
<evidence type="ECO:0000259" key="4">
    <source>
        <dbReference type="Pfam" id="PF07687"/>
    </source>
</evidence>
<dbReference type="PANTHER" id="PTHR30575:SF8">
    <property type="entry name" value="PEPTIDASE M20 DOMAIN-CONTAINING PROTEIN 2"/>
    <property type="match status" value="1"/>
</dbReference>
<dbReference type="InterPro" id="IPR011650">
    <property type="entry name" value="Peptidase_M20_dimer"/>
</dbReference>
<reference evidence="5 6" key="1">
    <citation type="journal article" date="2014" name="Genome Announc.">
        <title>Draft genome sequence of the pathogenic fungus Scedosporium apiospermum.</title>
        <authorList>
            <person name="Vandeputte P."/>
            <person name="Ghamrawi S."/>
            <person name="Rechenmann M."/>
            <person name="Iltis A."/>
            <person name="Giraud S."/>
            <person name="Fleury M."/>
            <person name="Thornton C."/>
            <person name="Delhaes L."/>
            <person name="Meyer W."/>
            <person name="Papon N."/>
            <person name="Bouchara J.P."/>
        </authorList>
    </citation>
    <scope>NUCLEOTIDE SEQUENCE [LARGE SCALE GENOMIC DNA]</scope>
    <source>
        <strain evidence="5 6">IHEM 14462</strain>
    </source>
</reference>
<dbReference type="RefSeq" id="XP_016645288.1">
    <property type="nucleotide sequence ID" value="XM_016784991.1"/>
</dbReference>
<feature type="domain" description="Peptidase M20 dimerisation" evidence="4">
    <location>
        <begin position="224"/>
        <end position="317"/>
    </location>
</feature>
<dbReference type="InterPro" id="IPR052030">
    <property type="entry name" value="Peptidase_M20/M20A_hydrolases"/>
</dbReference>
<evidence type="ECO:0000256" key="3">
    <source>
        <dbReference type="SAM" id="MobiDB-lite"/>
    </source>
</evidence>
<dbReference type="EMBL" id="JOWA01000077">
    <property type="protein sequence ID" value="KEZ45489.1"/>
    <property type="molecule type" value="Genomic_DNA"/>
</dbReference>
<sequence length="447" mass="47509">MSVITEPASRGNFPKATEGATDAVASDTTIWSTEKPKPTSIEVAREIINSTLGSLDPALRQVNIDLHSNPETAYEEVFAHKVLTSFLEGRGVAVQRHAWGLDTAFEATVGSGGRQVVFCAEYDALPDIGHGCGHNLIATSSVAAFVGAAQVLSELKIPGRLRILGTPAEEGGGGKIKLIEAGAFNPPRDVCAAIMSHPTASGARRNDGQRYDGLAGTRLISSYKMRVEFRGSTSHAAAEPWKGINALDAAVAAYVNVSVLRQQIQPDERIHGVFEVGGTVPNVIPDYTSMKWNVRSPTISSCEALVARVKACLEAGAAAAGCEISYDVAPTYQDLRVNSSLCKAYVQDMAKLGLRIEQEVQVPLEASSDMGNVSHMVPSFHGAFAIPTSPNVSLHSRNFAACAGTNEAHEAAMNCARGMAILAIRLLTDDALAEDVRRDFEMPDPLP</sequence>
<protein>
    <recommendedName>
        <fullName evidence="2">Peptidase M20 domain-containing protein 2</fullName>
    </recommendedName>
</protein>
<dbReference type="OMA" id="HYAITDT"/>
<feature type="region of interest" description="Disordered" evidence="3">
    <location>
        <begin position="1"/>
        <end position="21"/>
    </location>
</feature>
<dbReference type="KEGG" id="sapo:SAPIO_CDS1807"/>
<gene>
    <name evidence="5" type="ORF">SAPIO_CDS1807</name>
</gene>
<organism evidence="5 6">
    <name type="scientific">Pseudallescheria apiosperma</name>
    <name type="common">Scedosporium apiospermum</name>
    <dbReference type="NCBI Taxonomy" id="563466"/>
    <lineage>
        <taxon>Eukaryota</taxon>
        <taxon>Fungi</taxon>
        <taxon>Dikarya</taxon>
        <taxon>Ascomycota</taxon>
        <taxon>Pezizomycotina</taxon>
        <taxon>Sordariomycetes</taxon>
        <taxon>Hypocreomycetidae</taxon>
        <taxon>Microascales</taxon>
        <taxon>Microascaceae</taxon>
        <taxon>Scedosporium</taxon>
    </lineage>
</organism>
<dbReference type="Pfam" id="PF07687">
    <property type="entry name" value="M20_dimer"/>
    <property type="match status" value="1"/>
</dbReference>
<evidence type="ECO:0000313" key="5">
    <source>
        <dbReference type="EMBL" id="KEZ45489.1"/>
    </source>
</evidence>
<comment type="caution">
    <text evidence="5">The sequence shown here is derived from an EMBL/GenBank/DDBJ whole genome shotgun (WGS) entry which is preliminary data.</text>
</comment>
<dbReference type="AlphaFoldDB" id="A0A084GDS7"/>
<evidence type="ECO:0000256" key="2">
    <source>
        <dbReference type="PIRNR" id="PIRNR037226"/>
    </source>
</evidence>
<dbReference type="InterPro" id="IPR002933">
    <property type="entry name" value="Peptidase_M20"/>
</dbReference>
<dbReference type="PIRSF" id="PIRSF037226">
    <property type="entry name" value="Amidohydrolase_ACY1L2_prd"/>
    <property type="match status" value="1"/>
</dbReference>
<dbReference type="OrthoDB" id="6119954at2759"/>
<dbReference type="HOGENOM" id="CLU_031812_1_2_1"/>
<name>A0A084GDS7_PSEDA</name>
<dbReference type="VEuPathDB" id="FungiDB:SAPIO_CDS1807"/>
<dbReference type="PANTHER" id="PTHR30575">
    <property type="entry name" value="PEPTIDASE M20"/>
    <property type="match status" value="1"/>
</dbReference>
<evidence type="ECO:0000313" key="6">
    <source>
        <dbReference type="Proteomes" id="UP000028545"/>
    </source>
</evidence>
<dbReference type="GeneID" id="27720879"/>
<dbReference type="SUPFAM" id="SSF55031">
    <property type="entry name" value="Bacterial exopeptidase dimerisation domain"/>
    <property type="match status" value="1"/>
</dbReference>